<keyword evidence="2" id="KW-0813">Transport</keyword>
<evidence type="ECO:0000256" key="3">
    <source>
        <dbReference type="SAM" id="Phobius"/>
    </source>
</evidence>
<evidence type="ECO:0000313" key="4">
    <source>
        <dbReference type="EMBL" id="RAQ28837.1"/>
    </source>
</evidence>
<proteinExistence type="inferred from homology"/>
<dbReference type="GO" id="GO:0005886">
    <property type="term" value="C:plasma membrane"/>
    <property type="evidence" value="ECO:0007669"/>
    <property type="project" value="UniProtKB-SubCell"/>
</dbReference>
<keyword evidence="2 3" id="KW-0472">Membrane</keyword>
<dbReference type="InterPro" id="IPR003784">
    <property type="entry name" value="BioY"/>
</dbReference>
<gene>
    <name evidence="4" type="ORF">DPQ25_08345</name>
</gene>
<dbReference type="PANTHER" id="PTHR34295:SF1">
    <property type="entry name" value="BIOTIN TRANSPORTER BIOY"/>
    <property type="match status" value="1"/>
</dbReference>
<dbReference type="Proteomes" id="UP000249377">
    <property type="component" value="Unassembled WGS sequence"/>
</dbReference>
<reference evidence="4 5" key="1">
    <citation type="submission" date="2018-06" db="EMBL/GenBank/DDBJ databases">
        <title>Noncontiguous genome sequence of Ruminococcaceae bacterium ASD2818.</title>
        <authorList>
            <person name="Chaplin A.V."/>
            <person name="Sokolova S.R."/>
            <person name="Kochetkova T.O."/>
            <person name="Goltsov A.Y."/>
            <person name="Trofimov D.Y."/>
            <person name="Efimov B.A."/>
        </authorList>
    </citation>
    <scope>NUCLEOTIDE SEQUENCE [LARGE SCALE GENOMIC DNA]</scope>
    <source>
        <strain evidence="4 5">ASD2818</strain>
    </source>
</reference>
<dbReference type="AlphaFoldDB" id="A0A328UBX9"/>
<keyword evidence="3" id="KW-1133">Transmembrane helix</keyword>
<keyword evidence="3" id="KW-0812">Transmembrane</keyword>
<evidence type="ECO:0000313" key="5">
    <source>
        <dbReference type="Proteomes" id="UP000249377"/>
    </source>
</evidence>
<dbReference type="PANTHER" id="PTHR34295">
    <property type="entry name" value="BIOTIN TRANSPORTER BIOY"/>
    <property type="match status" value="1"/>
</dbReference>
<dbReference type="Pfam" id="PF02632">
    <property type="entry name" value="BioY"/>
    <property type="match status" value="1"/>
</dbReference>
<dbReference type="EMBL" id="QLYR01000004">
    <property type="protein sequence ID" value="RAQ28837.1"/>
    <property type="molecule type" value="Genomic_DNA"/>
</dbReference>
<feature type="transmembrane region" description="Helical" evidence="3">
    <location>
        <begin position="6"/>
        <end position="28"/>
    </location>
</feature>
<feature type="transmembrane region" description="Helical" evidence="3">
    <location>
        <begin position="109"/>
        <end position="132"/>
    </location>
</feature>
<feature type="transmembrane region" description="Helical" evidence="3">
    <location>
        <begin position="35"/>
        <end position="68"/>
    </location>
</feature>
<comment type="similarity">
    <text evidence="1 2">Belongs to the BioY family.</text>
</comment>
<evidence type="ECO:0000256" key="2">
    <source>
        <dbReference type="PIRNR" id="PIRNR016661"/>
    </source>
</evidence>
<comment type="caution">
    <text evidence="4">The sequence shown here is derived from an EMBL/GenBank/DDBJ whole genome shotgun (WGS) entry which is preliminary data.</text>
</comment>
<dbReference type="Gene3D" id="1.10.1760.20">
    <property type="match status" value="1"/>
</dbReference>
<keyword evidence="2" id="KW-1003">Cell membrane</keyword>
<organism evidence="4 5">
    <name type="scientific">Hydrogeniiclostridium mannosilyticum</name>
    <dbReference type="NCBI Taxonomy" id="2764322"/>
    <lineage>
        <taxon>Bacteria</taxon>
        <taxon>Bacillati</taxon>
        <taxon>Bacillota</taxon>
        <taxon>Clostridia</taxon>
        <taxon>Eubacteriales</taxon>
        <taxon>Acutalibacteraceae</taxon>
        <taxon>Hydrogeniiclostridium</taxon>
    </lineage>
</organism>
<feature type="transmembrane region" description="Helical" evidence="3">
    <location>
        <begin position="138"/>
        <end position="166"/>
    </location>
</feature>
<accession>A0A328UBX9</accession>
<dbReference type="PIRSF" id="PIRSF016661">
    <property type="entry name" value="BioY"/>
    <property type="match status" value="1"/>
</dbReference>
<keyword evidence="5" id="KW-1185">Reference proteome</keyword>
<protein>
    <recommendedName>
        <fullName evidence="2">Biotin transporter</fullName>
    </recommendedName>
</protein>
<dbReference type="RefSeq" id="WP_112332758.1">
    <property type="nucleotide sequence ID" value="NZ_JBKYJQ010000005.1"/>
</dbReference>
<dbReference type="GO" id="GO:0015225">
    <property type="term" value="F:biotin transmembrane transporter activity"/>
    <property type="evidence" value="ECO:0007669"/>
    <property type="project" value="UniProtKB-UniRule"/>
</dbReference>
<feature type="transmembrane region" description="Helical" evidence="3">
    <location>
        <begin position="74"/>
        <end position="97"/>
    </location>
</feature>
<evidence type="ECO:0000256" key="1">
    <source>
        <dbReference type="ARBA" id="ARBA00010692"/>
    </source>
</evidence>
<sequence>MNTKKLTGIAACVALMAVCSWISIPFAIPFTMQTFAVFVTIGLLGGRSATVAIGIYILMGAVGLPVFAGFSGGVGILFGNTGGYIIGFLFSALTMWLTEPIWKKNTGRFMLFEGLGMLVCYFFGTLWFMFLYTSNVGFGGFISVMSMCVVPFIIPDAAKLVLAAVISRRVAKLLKLDREHAL</sequence>
<comment type="subcellular location">
    <subcellularLocation>
        <location evidence="2">Cell membrane</location>
        <topology evidence="2">Multi-pass membrane protein</topology>
    </subcellularLocation>
</comment>
<name>A0A328UBX9_9FIRM</name>